<dbReference type="GO" id="GO:0071949">
    <property type="term" value="F:FAD binding"/>
    <property type="evidence" value="ECO:0007669"/>
    <property type="project" value="InterPro"/>
</dbReference>
<proteinExistence type="predicted"/>
<dbReference type="Gene3D" id="3.30.70.100">
    <property type="match status" value="1"/>
</dbReference>
<accession>A0A5E4S915</accession>
<dbReference type="Proteomes" id="UP000368474">
    <property type="component" value="Unassembled WGS sequence"/>
</dbReference>
<dbReference type="SUPFAM" id="SSF54975">
    <property type="entry name" value="Acylphosphatase/BLUF domain-like"/>
    <property type="match status" value="1"/>
</dbReference>
<sequence>MFRARVAPRHDRDAVHTRAQHIEYSNVCVRLAGAFRRHPCAQSFGCLLRARSRGLSLGTPKLLECYAYVSRALPDLDPLELSRIIVNSRGFNAAHGVTGVLLYDGAMFYQYIEGPHEAIADARGRIEASRHHIDVDVLIDGTPRTSGAFSTWSLGYLLLDEPPHFLRAFVMPADHAALVTAFGALAAKADAM</sequence>
<dbReference type="PROSITE" id="PS50925">
    <property type="entry name" value="BLUF"/>
    <property type="match status" value="1"/>
</dbReference>
<name>A0A5E4S915_9BURK</name>
<organism evidence="2 3">
    <name type="scientific">Pandoraea morbifera</name>
    <dbReference type="NCBI Taxonomy" id="2508300"/>
    <lineage>
        <taxon>Bacteria</taxon>
        <taxon>Pseudomonadati</taxon>
        <taxon>Pseudomonadota</taxon>
        <taxon>Betaproteobacteria</taxon>
        <taxon>Burkholderiales</taxon>
        <taxon>Burkholderiaceae</taxon>
        <taxon>Pandoraea</taxon>
    </lineage>
</organism>
<gene>
    <name evidence="2" type="ORF">PMO31116_00637</name>
</gene>
<keyword evidence="3" id="KW-1185">Reference proteome</keyword>
<dbReference type="AlphaFoldDB" id="A0A5E4S915"/>
<dbReference type="InterPro" id="IPR007024">
    <property type="entry name" value="BLUF_domain"/>
</dbReference>
<dbReference type="SMART" id="SM01034">
    <property type="entry name" value="BLUF"/>
    <property type="match status" value="1"/>
</dbReference>
<reference evidence="2 3" key="1">
    <citation type="submission" date="2019-08" db="EMBL/GenBank/DDBJ databases">
        <authorList>
            <person name="Peeters C."/>
        </authorList>
    </citation>
    <scope>NUCLEOTIDE SEQUENCE [LARGE SCALE GENOMIC DNA]</scope>
    <source>
        <strain evidence="2 3">LMG 31116</strain>
    </source>
</reference>
<evidence type="ECO:0000313" key="2">
    <source>
        <dbReference type="EMBL" id="VVD71553.1"/>
    </source>
</evidence>
<dbReference type="EMBL" id="CABPSD010000001">
    <property type="protein sequence ID" value="VVD71553.1"/>
    <property type="molecule type" value="Genomic_DNA"/>
</dbReference>
<dbReference type="GO" id="GO:0009882">
    <property type="term" value="F:blue light photoreceptor activity"/>
    <property type="evidence" value="ECO:0007669"/>
    <property type="project" value="InterPro"/>
</dbReference>
<evidence type="ECO:0000313" key="3">
    <source>
        <dbReference type="Proteomes" id="UP000368474"/>
    </source>
</evidence>
<dbReference type="RefSeq" id="WP_150565411.1">
    <property type="nucleotide sequence ID" value="NZ_CABPSD010000001.1"/>
</dbReference>
<feature type="domain" description="BLUF" evidence="1">
    <location>
        <begin position="63"/>
        <end position="155"/>
    </location>
</feature>
<dbReference type="Pfam" id="PF04940">
    <property type="entry name" value="BLUF"/>
    <property type="match status" value="1"/>
</dbReference>
<protein>
    <recommendedName>
        <fullName evidence="1">BLUF domain-containing protein</fullName>
    </recommendedName>
</protein>
<evidence type="ECO:0000259" key="1">
    <source>
        <dbReference type="PROSITE" id="PS50925"/>
    </source>
</evidence>
<dbReference type="InterPro" id="IPR036046">
    <property type="entry name" value="Acylphosphatase-like_dom_sf"/>
</dbReference>